<dbReference type="PROSITE" id="PS50937">
    <property type="entry name" value="HTH_MERR_2"/>
    <property type="match status" value="1"/>
</dbReference>
<comment type="caution">
    <text evidence="3">The sequence shown here is derived from an EMBL/GenBank/DDBJ whole genome shotgun (WGS) entry which is preliminary data.</text>
</comment>
<dbReference type="AlphaFoldDB" id="A0A6N9HEC4"/>
<dbReference type="Gene3D" id="1.10.1660.10">
    <property type="match status" value="1"/>
</dbReference>
<dbReference type="PROSITE" id="PS00552">
    <property type="entry name" value="HTH_MERR_1"/>
    <property type="match status" value="1"/>
</dbReference>
<gene>
    <name evidence="3" type="ORF">GTP41_06805</name>
</gene>
<dbReference type="InterPro" id="IPR012925">
    <property type="entry name" value="TipAS_dom"/>
</dbReference>
<feature type="domain" description="HTH merR-type" evidence="2">
    <location>
        <begin position="2"/>
        <end position="71"/>
    </location>
</feature>
<dbReference type="GO" id="GO:0003677">
    <property type="term" value="F:DNA binding"/>
    <property type="evidence" value="ECO:0007669"/>
    <property type="project" value="UniProtKB-KW"/>
</dbReference>
<proteinExistence type="predicted"/>
<accession>A0A6N9HEC4</accession>
<dbReference type="InterPro" id="IPR009061">
    <property type="entry name" value="DNA-bd_dom_put_sf"/>
</dbReference>
<dbReference type="PANTHER" id="PTHR30204:SF90">
    <property type="entry name" value="HTH-TYPE TRANSCRIPTIONAL ACTIVATOR MTA"/>
    <property type="match status" value="1"/>
</dbReference>
<evidence type="ECO:0000313" key="4">
    <source>
        <dbReference type="Proteomes" id="UP000448575"/>
    </source>
</evidence>
<sequence>MMLKVGELARRSGLTVRTLHHYDSIGLLKPSGRSDAGYRLYNRDDVARLHQVQALRRFGMALADIGHFLAQPGASLPDLIARQIDSLDHQIAEAAKLRAQLSALRGQLLAGEEPELASWLTTLEQMTVYDKYFSKQELEHMPIYRDAAARDEWAQLVAAVGEKMAAGISPADPAVQQLAVRWMTTFSQHAGGSAEIMARLDNMWAREEIIRAQSGITPEMRGYIAAANGETKLAIYAKYMRPQEIAVMRKHFQCRAREWPELIGAIRAQMSSDPSPAAPAARELAHKWFELFTDMVGTAPDARLRFRQAHQNEPVLNSGRLMTDELLEFLRQAHAGA</sequence>
<name>A0A6N9HEC4_9BURK</name>
<dbReference type="Pfam" id="PF13411">
    <property type="entry name" value="MerR_1"/>
    <property type="match status" value="1"/>
</dbReference>
<dbReference type="InterPro" id="IPR047057">
    <property type="entry name" value="MerR_fam"/>
</dbReference>
<dbReference type="Proteomes" id="UP000448575">
    <property type="component" value="Unassembled WGS sequence"/>
</dbReference>
<dbReference type="GO" id="GO:0003700">
    <property type="term" value="F:DNA-binding transcription factor activity"/>
    <property type="evidence" value="ECO:0007669"/>
    <property type="project" value="InterPro"/>
</dbReference>
<dbReference type="SUPFAM" id="SSF46955">
    <property type="entry name" value="Putative DNA-binding domain"/>
    <property type="match status" value="1"/>
</dbReference>
<dbReference type="SMART" id="SM00422">
    <property type="entry name" value="HTH_MERR"/>
    <property type="match status" value="1"/>
</dbReference>
<keyword evidence="1" id="KW-0238">DNA-binding</keyword>
<evidence type="ECO:0000256" key="1">
    <source>
        <dbReference type="ARBA" id="ARBA00023125"/>
    </source>
</evidence>
<evidence type="ECO:0000313" key="3">
    <source>
        <dbReference type="EMBL" id="MYN01806.1"/>
    </source>
</evidence>
<keyword evidence="4" id="KW-1185">Reference proteome</keyword>
<organism evidence="3 4">
    <name type="scientific">Pseudoduganella guangdongensis</name>
    <dbReference type="NCBI Taxonomy" id="2692179"/>
    <lineage>
        <taxon>Bacteria</taxon>
        <taxon>Pseudomonadati</taxon>
        <taxon>Pseudomonadota</taxon>
        <taxon>Betaproteobacteria</taxon>
        <taxon>Burkholderiales</taxon>
        <taxon>Oxalobacteraceae</taxon>
        <taxon>Telluria group</taxon>
        <taxon>Pseudoduganella</taxon>
    </lineage>
</organism>
<dbReference type="RefSeq" id="WP_161024813.1">
    <property type="nucleotide sequence ID" value="NZ_WWCJ01000004.1"/>
</dbReference>
<dbReference type="PRINTS" id="PR00040">
    <property type="entry name" value="HTHMERR"/>
</dbReference>
<dbReference type="InterPro" id="IPR000551">
    <property type="entry name" value="MerR-type_HTH_dom"/>
</dbReference>
<protein>
    <submittedName>
        <fullName evidence="3">MerR family transcriptional regulator</fullName>
    </submittedName>
</protein>
<dbReference type="EMBL" id="WWCJ01000004">
    <property type="protein sequence ID" value="MYN01806.1"/>
    <property type="molecule type" value="Genomic_DNA"/>
</dbReference>
<reference evidence="3 4" key="1">
    <citation type="submission" date="2019-12" db="EMBL/GenBank/DDBJ databases">
        <title>Novel species isolated from a subtropical stream in China.</title>
        <authorList>
            <person name="Lu H."/>
        </authorList>
    </citation>
    <scope>NUCLEOTIDE SEQUENCE [LARGE SCALE GENOMIC DNA]</scope>
    <source>
        <strain evidence="3 4">DS3</strain>
    </source>
</reference>
<evidence type="ECO:0000259" key="2">
    <source>
        <dbReference type="PROSITE" id="PS50937"/>
    </source>
</evidence>
<dbReference type="Pfam" id="PF07739">
    <property type="entry name" value="TipAS"/>
    <property type="match status" value="1"/>
</dbReference>
<dbReference type="CDD" id="cd04788">
    <property type="entry name" value="HTH_NolA-AlbR"/>
    <property type="match status" value="1"/>
</dbReference>
<dbReference type="PANTHER" id="PTHR30204">
    <property type="entry name" value="REDOX-CYCLING DRUG-SENSING TRANSCRIPTIONAL ACTIVATOR SOXR"/>
    <property type="match status" value="1"/>
</dbReference>